<dbReference type="Pfam" id="PF19559">
    <property type="entry name" value="DUF6081"/>
    <property type="match status" value="1"/>
</dbReference>
<evidence type="ECO:0000313" key="2">
    <source>
        <dbReference type="EMBL" id="GMK56420.1"/>
    </source>
</evidence>
<reference evidence="2" key="1">
    <citation type="journal article" date="2023" name="BMC Genomics">
        <title>Chromosome-level genome assemblies of Cutaneotrichosporon spp. (Trichosporonales, Basidiomycota) reveal imbalanced evolution between nucleotide sequences and chromosome synteny.</title>
        <authorList>
            <person name="Kobayashi Y."/>
            <person name="Kayamori A."/>
            <person name="Aoki K."/>
            <person name="Shiwa Y."/>
            <person name="Matsutani M."/>
            <person name="Fujita N."/>
            <person name="Sugita T."/>
            <person name="Iwasaki W."/>
            <person name="Tanaka N."/>
            <person name="Takashima M."/>
        </authorList>
    </citation>
    <scope>NUCLEOTIDE SEQUENCE</scope>
    <source>
        <strain evidence="2">HIS016</strain>
    </source>
</reference>
<proteinExistence type="predicted"/>
<gene>
    <name evidence="2" type="ORF">CspeluHIS016_0302600</name>
</gene>
<dbReference type="EMBL" id="BTCM01000003">
    <property type="protein sequence ID" value="GMK56420.1"/>
    <property type="molecule type" value="Genomic_DNA"/>
</dbReference>
<dbReference type="Proteomes" id="UP001222932">
    <property type="component" value="Unassembled WGS sequence"/>
</dbReference>
<dbReference type="InterPro" id="IPR045727">
    <property type="entry name" value="DUF6081"/>
</dbReference>
<dbReference type="AlphaFoldDB" id="A0AAD3YAV8"/>
<comment type="caution">
    <text evidence="2">The sequence shown here is derived from an EMBL/GenBank/DDBJ whole genome shotgun (WGS) entry which is preliminary data.</text>
</comment>
<evidence type="ECO:0000256" key="1">
    <source>
        <dbReference type="SAM" id="SignalP"/>
    </source>
</evidence>
<reference evidence="2" key="2">
    <citation type="submission" date="2023-06" db="EMBL/GenBank/DDBJ databases">
        <authorList>
            <person name="Kobayashi Y."/>
            <person name="Kayamori A."/>
            <person name="Aoki K."/>
            <person name="Shiwa Y."/>
            <person name="Fujita N."/>
            <person name="Sugita T."/>
            <person name="Iwasaki W."/>
            <person name="Tanaka N."/>
            <person name="Takashima M."/>
        </authorList>
    </citation>
    <scope>NUCLEOTIDE SEQUENCE</scope>
    <source>
        <strain evidence="2">HIS016</strain>
    </source>
</reference>
<evidence type="ECO:0008006" key="4">
    <source>
        <dbReference type="Google" id="ProtNLM"/>
    </source>
</evidence>
<accession>A0AAD3YAV8</accession>
<keyword evidence="3" id="KW-1185">Reference proteome</keyword>
<protein>
    <recommendedName>
        <fullName evidence="4">Concanavalin A-like lectin/glucanase</fullName>
    </recommendedName>
</protein>
<feature type="chain" id="PRO_5041973590" description="Concanavalin A-like lectin/glucanase" evidence="1">
    <location>
        <begin position="18"/>
        <end position="347"/>
    </location>
</feature>
<feature type="signal peptide" evidence="1">
    <location>
        <begin position="1"/>
        <end position="17"/>
    </location>
</feature>
<name>A0AAD3YAV8_9TREE</name>
<evidence type="ECO:0000313" key="3">
    <source>
        <dbReference type="Proteomes" id="UP001222932"/>
    </source>
</evidence>
<organism evidence="2 3">
    <name type="scientific">Cutaneotrichosporon spelunceum</name>
    <dbReference type="NCBI Taxonomy" id="1672016"/>
    <lineage>
        <taxon>Eukaryota</taxon>
        <taxon>Fungi</taxon>
        <taxon>Dikarya</taxon>
        <taxon>Basidiomycota</taxon>
        <taxon>Agaricomycotina</taxon>
        <taxon>Tremellomycetes</taxon>
        <taxon>Trichosporonales</taxon>
        <taxon>Trichosporonaceae</taxon>
        <taxon>Cutaneotrichosporon</taxon>
    </lineage>
</organism>
<keyword evidence="1" id="KW-0732">Signal</keyword>
<sequence length="347" mass="37067">MKAFALAAFLAVLQVSATSPSQPDKDPFVYSTVIDDFKRGFSASGADAKWSHFAFGPYIGDNGIANITRRKGGSLVVNAPGTGRAGTPAFTLTAPPNGSVPGDIDHVKWLVFANATSSAGYPGYDTAAGYVTSCEAEVGATVFGTETEKFGMSATDPALSWAGGVNGDFETFMIFDFALTNDAIYAFYERLPFGRSETHNYASFSALTPVASRSPGDMHALKVSYDRSAKTVSWFIGGREVYNINRIGHYPTDRTSVLVDRGGVEEEVGEMRQLVCGVGTFTLMDRFVPSLGKGLVRLNPQEGYYIHPITGAPLDFVDDASAESSRLFGQGAELVVDSVTVRAAYPM</sequence>